<protein>
    <submittedName>
        <fullName evidence="1">Aspartyl-phosphate phosphatase Spo0E family protein</fullName>
    </submittedName>
</protein>
<dbReference type="OrthoDB" id="2991049at2"/>
<dbReference type="Proteomes" id="UP000298460">
    <property type="component" value="Unassembled WGS sequence"/>
</dbReference>
<reference evidence="1 2" key="1">
    <citation type="submission" date="2019-03" db="EMBL/GenBank/DDBJ databases">
        <title>Draft Genome Sequence of Desulfosporosinus fructosivorans Strain 63.6F, Isolated from Marine Sediment in the Baltic Sea.</title>
        <authorList>
            <person name="Hausmann B."/>
            <person name="Vandieken V."/>
            <person name="Pjevac P."/>
            <person name="Schreck K."/>
            <person name="Herbold C.W."/>
            <person name="Loy A."/>
        </authorList>
    </citation>
    <scope>NUCLEOTIDE SEQUENCE [LARGE SCALE GENOMIC DNA]</scope>
    <source>
        <strain evidence="1 2">63.6F</strain>
    </source>
</reference>
<evidence type="ECO:0000313" key="1">
    <source>
        <dbReference type="EMBL" id="TGE37792.1"/>
    </source>
</evidence>
<dbReference type="Pfam" id="PF09388">
    <property type="entry name" value="SpoOE-like"/>
    <property type="match status" value="1"/>
</dbReference>
<dbReference type="SUPFAM" id="SSF140500">
    <property type="entry name" value="BAS1536-like"/>
    <property type="match status" value="1"/>
</dbReference>
<comment type="caution">
    <text evidence="1">The sequence shown here is derived from an EMBL/GenBank/DDBJ whole genome shotgun (WGS) entry which is preliminary data.</text>
</comment>
<dbReference type="Gene3D" id="4.10.280.10">
    <property type="entry name" value="Helix-loop-helix DNA-binding domain"/>
    <property type="match status" value="1"/>
</dbReference>
<dbReference type="GO" id="GO:0043937">
    <property type="term" value="P:regulation of sporulation"/>
    <property type="evidence" value="ECO:0007669"/>
    <property type="project" value="InterPro"/>
</dbReference>
<dbReference type="RefSeq" id="WP_135547641.1">
    <property type="nucleotide sequence ID" value="NZ_SPQQ01000004.1"/>
</dbReference>
<dbReference type="GO" id="GO:0046983">
    <property type="term" value="F:protein dimerization activity"/>
    <property type="evidence" value="ECO:0007669"/>
    <property type="project" value="InterPro"/>
</dbReference>
<dbReference type="InterPro" id="IPR036638">
    <property type="entry name" value="HLH_DNA-bd_sf"/>
</dbReference>
<sequence length="54" mass="6293">MRTDLLHEIENLRRRLNSFVSAKSFVSPEVVKLSQKLDCLIVQYYSIVIGQVKK</sequence>
<organism evidence="1 2">
    <name type="scientific">Desulfosporosinus fructosivorans</name>
    <dbReference type="NCBI Taxonomy" id="2018669"/>
    <lineage>
        <taxon>Bacteria</taxon>
        <taxon>Bacillati</taxon>
        <taxon>Bacillota</taxon>
        <taxon>Clostridia</taxon>
        <taxon>Eubacteriales</taxon>
        <taxon>Desulfitobacteriaceae</taxon>
        <taxon>Desulfosporosinus</taxon>
    </lineage>
</organism>
<gene>
    <name evidence="1" type="ORF">E4K67_13860</name>
</gene>
<dbReference type="InterPro" id="IPR037208">
    <property type="entry name" value="Spo0E-like_sf"/>
</dbReference>
<keyword evidence="2" id="KW-1185">Reference proteome</keyword>
<dbReference type="InterPro" id="IPR018540">
    <property type="entry name" value="Spo0E-like"/>
</dbReference>
<dbReference type="AlphaFoldDB" id="A0A4Z0R426"/>
<evidence type="ECO:0000313" key="2">
    <source>
        <dbReference type="Proteomes" id="UP000298460"/>
    </source>
</evidence>
<dbReference type="EMBL" id="SPQQ01000004">
    <property type="protein sequence ID" value="TGE37792.1"/>
    <property type="molecule type" value="Genomic_DNA"/>
</dbReference>
<accession>A0A4Z0R426</accession>
<proteinExistence type="predicted"/>
<name>A0A4Z0R426_9FIRM</name>